<dbReference type="PIRSF" id="PIRSF005522">
    <property type="entry name" value="UCP005522"/>
    <property type="match status" value="1"/>
</dbReference>
<dbReference type="PANTHER" id="PTHR34595:SF7">
    <property type="entry name" value="SLL1039 PROTEIN"/>
    <property type="match status" value="1"/>
</dbReference>
<dbReference type="InterPro" id="IPR051680">
    <property type="entry name" value="ATP-dep_Glu-Cys_Ligase-2"/>
</dbReference>
<dbReference type="AlphaFoldDB" id="A0A378SP95"/>
<evidence type="ECO:0000313" key="3">
    <source>
        <dbReference type="EMBL" id="STZ44543.1"/>
    </source>
</evidence>
<organism evidence="3 4">
    <name type="scientific">Mycolicibacterium gilvum</name>
    <dbReference type="NCBI Taxonomy" id="1804"/>
    <lineage>
        <taxon>Bacteria</taxon>
        <taxon>Bacillati</taxon>
        <taxon>Actinomycetota</taxon>
        <taxon>Actinomycetes</taxon>
        <taxon>Mycobacteriales</taxon>
        <taxon>Mycobacteriaceae</taxon>
        <taxon>Mycolicibacterium</taxon>
    </lineage>
</organism>
<evidence type="ECO:0000256" key="1">
    <source>
        <dbReference type="SAM" id="MobiDB-lite"/>
    </source>
</evidence>
<feature type="region of interest" description="Disordered" evidence="1">
    <location>
        <begin position="514"/>
        <end position="544"/>
    </location>
</feature>
<protein>
    <submittedName>
        <fullName evidence="3">Carboxylate-amine ligase, YbdK family</fullName>
    </submittedName>
</protein>
<dbReference type="Gene3D" id="3.40.50.11290">
    <property type="match status" value="1"/>
</dbReference>
<evidence type="ECO:0000313" key="4">
    <source>
        <dbReference type="Proteomes" id="UP000254291"/>
    </source>
</evidence>
<accession>A0A378SP95</accession>
<evidence type="ECO:0000259" key="2">
    <source>
        <dbReference type="Pfam" id="PF04174"/>
    </source>
</evidence>
<dbReference type="GO" id="GO:0016874">
    <property type="term" value="F:ligase activity"/>
    <property type="evidence" value="ECO:0007669"/>
    <property type="project" value="UniProtKB-KW"/>
</dbReference>
<dbReference type="InterPro" id="IPR016450">
    <property type="entry name" value="UCP005522"/>
</dbReference>
<dbReference type="RefSeq" id="WP_115327865.1">
    <property type="nucleotide sequence ID" value="NZ_JACKST010000026.1"/>
</dbReference>
<gene>
    <name evidence="3" type="ORF">NCTC10742_03780</name>
</gene>
<dbReference type="InterPro" id="IPR007302">
    <property type="entry name" value="CP_ATPgrasp"/>
</dbReference>
<sequence>MATETIRTVRSSAARNAKRHDGVFGGYNKLGSYSQAFDEMFDAQGNVRGPYKGIHKELGPADVSDLEARAEALGRAFTDQGITFSLSGQERPFPLDLVPRVISAAEWTRLERGIRQRVQALEMYLDDIYGEQEILRDGVIPRRLITSCEHFHREAVGIVPPNGVRIHVAGIDLIRDEQGNFRVLEDNLRSPSGVSYVMENRRTMARVFPNLFATHRVRAVGDYASHLLRALRNAAANNVADPTVVVLTPGVYNSAYFEHSLLARQMGVELVEGRDLFCRDNAVYMRTTEGERQVDVIYRRIDDEFLDPMVFKPDSVLGVAGILNAARAGNVVISSAVGNGVGDDKLVYTYVPTIIEYYLGEKPLLANVDTFRCWLDDEREEVLDRVDELVIKPVEGSGGYGIVFGPDASEKELATITKKIIADPRGWIAQPVMQLSTVPTQIGDSLAPRHVDLRPFAVNDGNDVWVLPGGLTRVALPEGSLVVNSSQGGGSKDTWVLASRTSVADRELAAAEVVRSLPKAPSSKTVGKSSRAESTLDQQQQQQQ</sequence>
<reference evidence="3 4" key="1">
    <citation type="submission" date="2018-06" db="EMBL/GenBank/DDBJ databases">
        <authorList>
            <consortium name="Pathogen Informatics"/>
            <person name="Doyle S."/>
        </authorList>
    </citation>
    <scope>NUCLEOTIDE SEQUENCE [LARGE SCALE GENOMIC DNA]</scope>
    <source>
        <strain evidence="3 4">NCTC10742</strain>
    </source>
</reference>
<feature type="domain" description="Circularly permuted ATPgrasp" evidence="2">
    <location>
        <begin position="99"/>
        <end position="430"/>
    </location>
</feature>
<dbReference type="EMBL" id="UGQM01000001">
    <property type="protein sequence ID" value="STZ44543.1"/>
    <property type="molecule type" value="Genomic_DNA"/>
</dbReference>
<dbReference type="Proteomes" id="UP000254291">
    <property type="component" value="Unassembled WGS sequence"/>
</dbReference>
<dbReference type="PANTHER" id="PTHR34595">
    <property type="entry name" value="BLR5612 PROTEIN"/>
    <property type="match status" value="1"/>
</dbReference>
<proteinExistence type="predicted"/>
<name>A0A378SP95_9MYCO</name>
<keyword evidence="3" id="KW-0436">Ligase</keyword>
<dbReference type="Gene3D" id="3.30.1490.270">
    <property type="match status" value="1"/>
</dbReference>
<feature type="compositionally biased region" description="Polar residues" evidence="1">
    <location>
        <begin position="522"/>
        <end position="537"/>
    </location>
</feature>
<dbReference type="SUPFAM" id="SSF56059">
    <property type="entry name" value="Glutathione synthetase ATP-binding domain-like"/>
    <property type="match status" value="1"/>
</dbReference>
<dbReference type="Pfam" id="PF04174">
    <property type="entry name" value="CP_ATPgrasp_1"/>
    <property type="match status" value="1"/>
</dbReference>